<sequence>MNNMEEYILSFFDTLEMYEDIHNGKNHKEAIRDSIREFLNTKTTGSAYKVYETFFVAYWIGIQNEKNPFLELPQIMNRFEEKAGCLLEKQRDHYVHTIFVFLLGLAIYERNDNFKKNFNEYALNKKNYPDFYITKNEEFFYRWGIASLFHDIAYPLEITLKQANKYLDFIWNYPEKITRKSKIKMELSDFKDFITLPVLKTDARFEEEFFKKYPESKYEFHDDAISILSQSISSNFSLNINEIETNLSDFVEDMKEKSFIDHGFYGAVIMLRWYYHLVKTTNWNPLYFYFPVADSASAIFLHNYYKHVLMKKPFNLECMKVKSHPIAYLLILCDGLQEWNRKGFGENDSINPTITDFDVIINNSKMVIYYRFAKKGDRNVYKNLPTTVSTI</sequence>
<organism evidence="1 2">
    <name type="scientific">Candidatus Argoarchaeum ethanivorans</name>
    <dbReference type="NCBI Taxonomy" id="2608793"/>
    <lineage>
        <taxon>Archaea</taxon>
        <taxon>Methanobacteriati</taxon>
        <taxon>Methanobacteriota</taxon>
        <taxon>Stenosarchaea group</taxon>
        <taxon>Methanomicrobia</taxon>
        <taxon>Methanosarcinales</taxon>
        <taxon>Methanosarcinales incertae sedis</taxon>
        <taxon>GOM Arc I cluster</taxon>
        <taxon>Candidatus Argoarchaeum</taxon>
    </lineage>
</organism>
<name>A0A8B6SDF6_9EURY</name>
<proteinExistence type="predicted"/>
<accession>A0A8B6SDF6</accession>
<dbReference type="Proteomes" id="UP000291831">
    <property type="component" value="Unassembled WGS sequence"/>
</dbReference>
<protein>
    <submittedName>
        <fullName evidence="1">Uncharacterized protein</fullName>
    </submittedName>
</protein>
<evidence type="ECO:0000313" key="2">
    <source>
        <dbReference type="Proteomes" id="UP000291831"/>
    </source>
</evidence>
<reference evidence="2" key="1">
    <citation type="submission" date="2019-01" db="EMBL/GenBank/DDBJ databases">
        <title>Anaerobic oxidation of ethane by archaea from a marine hydrocarbon seep.</title>
        <authorList>
            <person name="Musat F."/>
        </authorList>
    </citation>
    <scope>NUCLEOTIDE SEQUENCE [LARGE SCALE GENOMIC DNA]</scope>
</reference>
<gene>
    <name evidence="1" type="ORF">AEth_00666</name>
</gene>
<dbReference type="AlphaFoldDB" id="A0A8B6SDF6"/>
<evidence type="ECO:0000313" key="1">
    <source>
        <dbReference type="EMBL" id="RZB31487.1"/>
    </source>
</evidence>
<dbReference type="EMBL" id="RPGO01000013">
    <property type="protein sequence ID" value="RZB31487.1"/>
    <property type="molecule type" value="Genomic_DNA"/>
</dbReference>
<comment type="caution">
    <text evidence="1">The sequence shown here is derived from an EMBL/GenBank/DDBJ whole genome shotgun (WGS) entry which is preliminary data.</text>
</comment>